<dbReference type="SUPFAM" id="SSF141523">
    <property type="entry name" value="L,D-transpeptidase catalytic domain-like"/>
    <property type="match status" value="1"/>
</dbReference>
<comment type="pathway">
    <text evidence="1 6">Cell wall biogenesis; peptidoglycan biosynthesis.</text>
</comment>
<keyword evidence="3 6" id="KW-0133">Cell shape</keyword>
<feature type="active site" description="Nucleophile" evidence="6">
    <location>
        <position position="434"/>
    </location>
</feature>
<dbReference type="AlphaFoldDB" id="A0A0R2DH71"/>
<keyword evidence="4 6" id="KW-0573">Peptidoglycan synthesis</keyword>
<dbReference type="SUPFAM" id="SSF143985">
    <property type="entry name" value="L,D-transpeptidase pre-catalytic domain-like"/>
    <property type="match status" value="1"/>
</dbReference>
<dbReference type="PROSITE" id="PS52029">
    <property type="entry name" value="LD_TPASE"/>
    <property type="match status" value="1"/>
</dbReference>
<dbReference type="InterPro" id="IPR050979">
    <property type="entry name" value="LD-transpeptidase"/>
</dbReference>
<dbReference type="GO" id="GO:0071972">
    <property type="term" value="F:peptidoglycan L,D-transpeptidase activity"/>
    <property type="evidence" value="ECO:0007669"/>
    <property type="project" value="TreeGrafter"/>
</dbReference>
<dbReference type="GO" id="GO:0016740">
    <property type="term" value="F:transferase activity"/>
    <property type="evidence" value="ECO:0007669"/>
    <property type="project" value="UniProtKB-KW"/>
</dbReference>
<dbReference type="OrthoDB" id="3176960at2"/>
<dbReference type="STRING" id="1423796.FC24_GL002010"/>
<dbReference type="GO" id="GO:0008360">
    <property type="term" value="P:regulation of cell shape"/>
    <property type="evidence" value="ECO:0007669"/>
    <property type="project" value="UniProtKB-UniRule"/>
</dbReference>
<name>A0A0R2DH71_9LACO</name>
<evidence type="ECO:0000313" key="10">
    <source>
        <dbReference type="Proteomes" id="UP000051638"/>
    </source>
</evidence>
<evidence type="ECO:0000256" key="5">
    <source>
        <dbReference type="ARBA" id="ARBA00023316"/>
    </source>
</evidence>
<keyword evidence="2" id="KW-0808">Transferase</keyword>
<accession>A0A0R2DH71</accession>
<dbReference type="UniPathway" id="UPA00219"/>
<feature type="transmembrane region" description="Helical" evidence="7">
    <location>
        <begin position="7"/>
        <end position="25"/>
    </location>
</feature>
<evidence type="ECO:0000259" key="8">
    <source>
        <dbReference type="PROSITE" id="PS52029"/>
    </source>
</evidence>
<protein>
    <submittedName>
        <fullName evidence="9">ErfK YbiS YcfS YnhG family protein</fullName>
    </submittedName>
</protein>
<evidence type="ECO:0000256" key="1">
    <source>
        <dbReference type="ARBA" id="ARBA00004752"/>
    </source>
</evidence>
<feature type="active site" description="Proton donor/acceptor" evidence="6">
    <location>
        <position position="413"/>
    </location>
</feature>
<dbReference type="Pfam" id="PF03734">
    <property type="entry name" value="YkuD"/>
    <property type="match status" value="1"/>
</dbReference>
<dbReference type="PANTHER" id="PTHR30582:SF33">
    <property type="entry name" value="EXPORTED PROTEIN"/>
    <property type="match status" value="1"/>
</dbReference>
<sequence>MQKRSRIVIAVSALVIIICGLYIALSHHYRNVYLPRTNVAGVNVGGKTAAQANQLLKTHFKRQKFTIIEGSKKLTQFTGQDAGVTPKFKQNLVQLKQQQNPWAWPLQLLTGTSTTEASKSLTVNQTTFNQFFKQTAQKLNHGRQLTQNATVIKKAGSFKIKAAVNGNHLDEQKLRQTIRHGLAATDGQIQVDTTYKKPSVTASDQNLAQAVDKLKQIHQEKITYTINGHKLTVPQNTIYTWETFKAGKVTLDTDQVQQYIASLNKNYATIIKDRQFKSTKRGTVKVPAGTYGWSIKTNSEVAALTREVLKGKDFTREPITQGSGYSTSKKDIGDTYIEVDKTNQHMWYYKDGQSVIDTDIVTGKPKQETPSGVFFVWNKQRNATLRGENDNGTNYASPVSYWMPIDYTGVGIHDASWQPKFGGTWYKNHGSHGCINTPPSTMAKLYNAVTTGTPVIVF</sequence>
<feature type="domain" description="L,D-TPase catalytic" evidence="8">
    <location>
        <begin position="335"/>
        <end position="458"/>
    </location>
</feature>
<keyword evidence="7" id="KW-0812">Transmembrane</keyword>
<keyword evidence="10" id="KW-1185">Reference proteome</keyword>
<dbReference type="RefSeq" id="WP_057873097.1">
    <property type="nucleotide sequence ID" value="NZ_AYYI01000007.1"/>
</dbReference>
<evidence type="ECO:0000256" key="2">
    <source>
        <dbReference type="ARBA" id="ARBA00022679"/>
    </source>
</evidence>
<dbReference type="EMBL" id="AYYI01000007">
    <property type="protein sequence ID" value="KRM99707.1"/>
    <property type="molecule type" value="Genomic_DNA"/>
</dbReference>
<comment type="caution">
    <text evidence="9">The sequence shown here is derived from an EMBL/GenBank/DDBJ whole genome shotgun (WGS) entry which is preliminary data.</text>
</comment>
<evidence type="ECO:0000313" key="9">
    <source>
        <dbReference type="EMBL" id="KRM99707.1"/>
    </source>
</evidence>
<reference evidence="9 10" key="1">
    <citation type="journal article" date="2015" name="Genome Announc.">
        <title>Expanding the biotechnology potential of lactobacilli through comparative genomics of 213 strains and associated genera.</title>
        <authorList>
            <person name="Sun Z."/>
            <person name="Harris H.M."/>
            <person name="McCann A."/>
            <person name="Guo C."/>
            <person name="Argimon S."/>
            <person name="Zhang W."/>
            <person name="Yang X."/>
            <person name="Jeffery I.B."/>
            <person name="Cooney J.C."/>
            <person name="Kagawa T.F."/>
            <person name="Liu W."/>
            <person name="Song Y."/>
            <person name="Salvetti E."/>
            <person name="Wrobel A."/>
            <person name="Rasinkangas P."/>
            <person name="Parkhill J."/>
            <person name="Rea M.C."/>
            <person name="O'Sullivan O."/>
            <person name="Ritari J."/>
            <person name="Douillard F.P."/>
            <person name="Paul Ross R."/>
            <person name="Yang R."/>
            <person name="Briner A.E."/>
            <person name="Felis G.E."/>
            <person name="de Vos W.M."/>
            <person name="Barrangou R."/>
            <person name="Klaenhammer T.R."/>
            <person name="Caufield P.W."/>
            <person name="Cui Y."/>
            <person name="Zhang H."/>
            <person name="O'Toole P.W."/>
        </authorList>
    </citation>
    <scope>NUCLEOTIDE SEQUENCE [LARGE SCALE GENOMIC DNA]</scope>
    <source>
        <strain evidence="9 10">DSM 20253</strain>
    </source>
</reference>
<organism evidence="9 10">
    <name type="scientific">Loigolactobacillus rennini DSM 20253</name>
    <dbReference type="NCBI Taxonomy" id="1423796"/>
    <lineage>
        <taxon>Bacteria</taxon>
        <taxon>Bacillati</taxon>
        <taxon>Bacillota</taxon>
        <taxon>Bacilli</taxon>
        <taxon>Lactobacillales</taxon>
        <taxon>Lactobacillaceae</taxon>
        <taxon>Loigolactobacillus</taxon>
    </lineage>
</organism>
<gene>
    <name evidence="9" type="ORF">FC24_GL002010</name>
</gene>
<keyword evidence="7" id="KW-0472">Membrane</keyword>
<proteinExistence type="predicted"/>
<dbReference type="InterPro" id="IPR038063">
    <property type="entry name" value="Transpep_catalytic_dom"/>
</dbReference>
<dbReference type="GO" id="GO:0005576">
    <property type="term" value="C:extracellular region"/>
    <property type="evidence" value="ECO:0007669"/>
    <property type="project" value="TreeGrafter"/>
</dbReference>
<evidence type="ECO:0000256" key="6">
    <source>
        <dbReference type="PROSITE-ProRule" id="PRU01373"/>
    </source>
</evidence>
<dbReference type="Gene3D" id="2.40.440.10">
    <property type="entry name" value="L,D-transpeptidase catalytic domain-like"/>
    <property type="match status" value="1"/>
</dbReference>
<dbReference type="CDD" id="cd16913">
    <property type="entry name" value="YkuD_like"/>
    <property type="match status" value="1"/>
</dbReference>
<evidence type="ECO:0000256" key="4">
    <source>
        <dbReference type="ARBA" id="ARBA00022984"/>
    </source>
</evidence>
<dbReference type="PATRIC" id="fig|1423796.3.peg.2039"/>
<dbReference type="Proteomes" id="UP000051638">
    <property type="component" value="Unassembled WGS sequence"/>
</dbReference>
<dbReference type="Gene3D" id="3.10.20.800">
    <property type="match status" value="1"/>
</dbReference>
<dbReference type="GO" id="GO:0071555">
    <property type="term" value="P:cell wall organization"/>
    <property type="evidence" value="ECO:0007669"/>
    <property type="project" value="UniProtKB-UniRule"/>
</dbReference>
<evidence type="ECO:0000256" key="7">
    <source>
        <dbReference type="SAM" id="Phobius"/>
    </source>
</evidence>
<keyword evidence="5 6" id="KW-0961">Cell wall biogenesis/degradation</keyword>
<dbReference type="PANTHER" id="PTHR30582">
    <property type="entry name" value="L,D-TRANSPEPTIDASE"/>
    <property type="match status" value="1"/>
</dbReference>
<dbReference type="InterPro" id="IPR022029">
    <property type="entry name" value="YoaR-like_PG-bd"/>
</dbReference>
<dbReference type="InterPro" id="IPR038054">
    <property type="entry name" value="LD_TPept-like_central_sf"/>
</dbReference>
<keyword evidence="7" id="KW-1133">Transmembrane helix</keyword>
<dbReference type="InterPro" id="IPR005490">
    <property type="entry name" value="LD_TPept_cat_dom"/>
</dbReference>
<dbReference type="Pfam" id="PF12229">
    <property type="entry name" value="PG_binding_4"/>
    <property type="match status" value="1"/>
</dbReference>
<evidence type="ECO:0000256" key="3">
    <source>
        <dbReference type="ARBA" id="ARBA00022960"/>
    </source>
</evidence>
<dbReference type="GO" id="GO:0018104">
    <property type="term" value="P:peptidoglycan-protein cross-linking"/>
    <property type="evidence" value="ECO:0007669"/>
    <property type="project" value="TreeGrafter"/>
</dbReference>